<dbReference type="PROSITE" id="PS51257">
    <property type="entry name" value="PROKAR_LIPOPROTEIN"/>
    <property type="match status" value="1"/>
</dbReference>
<evidence type="ECO:0000313" key="2">
    <source>
        <dbReference type="Proteomes" id="UP000322139"/>
    </source>
</evidence>
<gene>
    <name evidence="1" type="ORF">FZD51_18260</name>
</gene>
<dbReference type="Proteomes" id="UP000322139">
    <property type="component" value="Unassembled WGS sequence"/>
</dbReference>
<evidence type="ECO:0000313" key="1">
    <source>
        <dbReference type="EMBL" id="TYS45985.1"/>
    </source>
</evidence>
<comment type="caution">
    <text evidence="1">The sequence shown here is derived from an EMBL/GenBank/DDBJ whole genome shotgun (WGS) entry which is preliminary data.</text>
</comment>
<reference evidence="1 2" key="1">
    <citation type="submission" date="2019-08" db="EMBL/GenBank/DDBJ databases">
        <title>Bacillus genomes from the desert of Cuatro Cienegas, Coahuila.</title>
        <authorList>
            <person name="Olmedo-Alvarez G."/>
        </authorList>
    </citation>
    <scope>NUCLEOTIDE SEQUENCE [LARGE SCALE GENOMIC DNA]</scope>
    <source>
        <strain evidence="1 2">CH446_14T</strain>
    </source>
</reference>
<sequence length="181" mass="20372">MKRLLMVGLAASLLAGCQNMQSGKLDTDNLTKVEMADVNKEQAKKIPVTYEAQTVEEGLDALPFEMKLPKKLPFDGEGFQPPSIMDMNHTGKQIKAEFRAFPKSKEEDYLLMVFADYPVESSEQPNSEPVDLEGGAEGMYQGNTLSFLRDKVQYTIMYNNKAIPEDQHKKELTVMANEMLK</sequence>
<dbReference type="RefSeq" id="WP_148976076.1">
    <property type="nucleotide sequence ID" value="NZ_VTER01000009.1"/>
</dbReference>
<name>A0A5D4R3P4_9BACI</name>
<protein>
    <recommendedName>
        <fullName evidence="3">Lipoprotein</fullName>
    </recommendedName>
</protein>
<dbReference type="AlphaFoldDB" id="A0A5D4R3P4"/>
<accession>A0A5D4R3P4</accession>
<evidence type="ECO:0008006" key="3">
    <source>
        <dbReference type="Google" id="ProtNLM"/>
    </source>
</evidence>
<proteinExistence type="predicted"/>
<dbReference type="EMBL" id="VTER01000009">
    <property type="protein sequence ID" value="TYS45985.1"/>
    <property type="molecule type" value="Genomic_DNA"/>
</dbReference>
<organism evidence="1 2">
    <name type="scientific">Bacillus infantis</name>
    <dbReference type="NCBI Taxonomy" id="324767"/>
    <lineage>
        <taxon>Bacteria</taxon>
        <taxon>Bacillati</taxon>
        <taxon>Bacillota</taxon>
        <taxon>Bacilli</taxon>
        <taxon>Bacillales</taxon>
        <taxon>Bacillaceae</taxon>
        <taxon>Bacillus</taxon>
    </lineage>
</organism>